<dbReference type="Gene3D" id="1.10.287.110">
    <property type="entry name" value="DnaJ domain"/>
    <property type="match status" value="1"/>
</dbReference>
<feature type="domain" description="J" evidence="12">
    <location>
        <begin position="5"/>
        <end position="69"/>
    </location>
</feature>
<dbReference type="Gene3D" id="2.10.230.10">
    <property type="entry name" value="Heat shock protein DnaJ, cysteine-rich domain"/>
    <property type="match status" value="1"/>
</dbReference>
<dbReference type="CDD" id="cd10747">
    <property type="entry name" value="DnaJ_C"/>
    <property type="match status" value="1"/>
</dbReference>
<comment type="similarity">
    <text evidence="8 10">Belongs to the DnaJ family.</text>
</comment>
<feature type="binding site" evidence="10">
    <location>
        <position position="188"/>
    </location>
    <ligand>
        <name>Zn(2+)</name>
        <dbReference type="ChEBI" id="CHEBI:29105"/>
        <label>1</label>
    </ligand>
</feature>
<proteinExistence type="inferred from homology"/>
<keyword evidence="3 10" id="KW-0677">Repeat</keyword>
<evidence type="ECO:0000256" key="2">
    <source>
        <dbReference type="ARBA" id="ARBA00022723"/>
    </source>
</evidence>
<feature type="domain" description="CR-type" evidence="13">
    <location>
        <begin position="121"/>
        <end position="197"/>
    </location>
</feature>
<comment type="domain">
    <text evidence="10">The J domain is necessary and sufficient to stimulate DnaK ATPase activity. Zinc center 1 plays an important role in the autonomous, DnaK-independent chaperone activity of DnaJ. Zinc center 2 is essential for interaction with DnaK and for DnaJ activity.</text>
</comment>
<name>A0A7C5X479_9AQUI</name>
<dbReference type="GO" id="GO:0005524">
    <property type="term" value="F:ATP binding"/>
    <property type="evidence" value="ECO:0007669"/>
    <property type="project" value="InterPro"/>
</dbReference>
<dbReference type="PANTHER" id="PTHR43096">
    <property type="entry name" value="DNAJ HOMOLOG 1, MITOCHONDRIAL-RELATED"/>
    <property type="match status" value="1"/>
</dbReference>
<keyword evidence="4 10" id="KW-0863">Zinc-finger</keyword>
<comment type="caution">
    <text evidence="14">The sequence shown here is derived from an EMBL/GenBank/DDBJ whole genome shotgun (WGS) entry which is preliminary data.</text>
</comment>
<evidence type="ECO:0000256" key="10">
    <source>
        <dbReference type="HAMAP-Rule" id="MF_01152"/>
    </source>
</evidence>
<dbReference type="Gene3D" id="2.60.260.20">
    <property type="entry name" value="Urease metallochaperone UreE, N-terminal domain"/>
    <property type="match status" value="2"/>
</dbReference>
<comment type="cofactor">
    <cofactor evidence="10">
        <name>Zn(2+)</name>
        <dbReference type="ChEBI" id="CHEBI:29105"/>
    </cofactor>
    <text evidence="10">Binds 2 Zn(2+) ions per monomer.</text>
</comment>
<comment type="subunit">
    <text evidence="10">Homodimer.</text>
</comment>
<dbReference type="SUPFAM" id="SSF57938">
    <property type="entry name" value="DnaJ/Hsp40 cysteine-rich domain"/>
    <property type="match status" value="1"/>
</dbReference>
<evidence type="ECO:0000256" key="11">
    <source>
        <dbReference type="PROSITE-ProRule" id="PRU00546"/>
    </source>
</evidence>
<evidence type="ECO:0000256" key="6">
    <source>
        <dbReference type="ARBA" id="ARBA00023016"/>
    </source>
</evidence>
<keyword evidence="2 10" id="KW-0479">Metal-binding</keyword>
<dbReference type="InterPro" id="IPR001623">
    <property type="entry name" value="DnaJ_domain"/>
</dbReference>
<gene>
    <name evidence="10" type="primary">dnaJ</name>
    <name evidence="14" type="ORF">ENN04_03965</name>
</gene>
<dbReference type="PANTHER" id="PTHR43096:SF52">
    <property type="entry name" value="DNAJ HOMOLOG 1, MITOCHONDRIAL-RELATED"/>
    <property type="match status" value="1"/>
</dbReference>
<evidence type="ECO:0000256" key="5">
    <source>
        <dbReference type="ARBA" id="ARBA00022833"/>
    </source>
</evidence>
<dbReference type="CDD" id="cd10719">
    <property type="entry name" value="DnaJ_zf"/>
    <property type="match status" value="1"/>
</dbReference>
<dbReference type="SMART" id="SM00271">
    <property type="entry name" value="DnaJ"/>
    <property type="match status" value="1"/>
</dbReference>
<dbReference type="InterPro" id="IPR036410">
    <property type="entry name" value="HSP_DnaJ_Cys-rich_dom_sf"/>
</dbReference>
<dbReference type="InterPro" id="IPR001305">
    <property type="entry name" value="HSP_DnaJ_Cys-rich_dom"/>
</dbReference>
<comment type="function">
    <text evidence="10">Participates actively in the response to hyperosmotic and heat shock by preventing the aggregation of stress-denatured proteins and by disaggregating proteins, also in an autonomous, DnaK-independent fashion. Unfolded proteins bind initially to DnaJ; upon interaction with the DnaJ-bound protein, DnaK hydrolyzes its bound ATP, resulting in the formation of a stable complex. GrpE releases ADP from DnaK; ATP binding to DnaK triggers the release of the substrate protein, thus completing the reaction cycle. Several rounds of ATP-dependent interactions between DnaJ, DnaK and GrpE are required for fully efficient folding. Also involved, together with DnaK and GrpE, in the DNA replication of plasmids through activation of initiation proteins.</text>
</comment>
<accession>A0A7C5X479</accession>
<evidence type="ECO:0000256" key="1">
    <source>
        <dbReference type="ARBA" id="ARBA00022705"/>
    </source>
</evidence>
<feature type="binding site" evidence="10">
    <location>
        <position position="174"/>
    </location>
    <ligand>
        <name>Zn(2+)</name>
        <dbReference type="ChEBI" id="CHEBI:29105"/>
        <label>2</label>
    </ligand>
</feature>
<feature type="binding site" evidence="10">
    <location>
        <position position="137"/>
    </location>
    <ligand>
        <name>Zn(2+)</name>
        <dbReference type="ChEBI" id="CHEBI:29105"/>
        <label>1</label>
    </ligand>
</feature>
<dbReference type="Pfam" id="PF00684">
    <property type="entry name" value="DnaJ_CXXCXGXG"/>
    <property type="match status" value="1"/>
</dbReference>
<dbReference type="SUPFAM" id="SSF46565">
    <property type="entry name" value="Chaperone J-domain"/>
    <property type="match status" value="1"/>
</dbReference>
<evidence type="ECO:0000256" key="9">
    <source>
        <dbReference type="ARBA" id="ARBA00067609"/>
    </source>
</evidence>
<evidence type="ECO:0000256" key="8">
    <source>
        <dbReference type="ARBA" id="ARBA00061004"/>
    </source>
</evidence>
<feature type="binding site" evidence="10">
    <location>
        <position position="171"/>
    </location>
    <ligand>
        <name>Zn(2+)</name>
        <dbReference type="ChEBI" id="CHEBI:29105"/>
        <label>2</label>
    </ligand>
</feature>
<evidence type="ECO:0000259" key="12">
    <source>
        <dbReference type="PROSITE" id="PS50076"/>
    </source>
</evidence>
<evidence type="ECO:0000256" key="4">
    <source>
        <dbReference type="ARBA" id="ARBA00022771"/>
    </source>
</evidence>
<dbReference type="GO" id="GO:0006260">
    <property type="term" value="P:DNA replication"/>
    <property type="evidence" value="ECO:0007669"/>
    <property type="project" value="UniProtKB-KW"/>
</dbReference>
<keyword evidence="5 10" id="KW-0862">Zinc</keyword>
<dbReference type="InterPro" id="IPR036869">
    <property type="entry name" value="J_dom_sf"/>
</dbReference>
<feature type="binding site" evidence="10">
    <location>
        <position position="134"/>
    </location>
    <ligand>
        <name>Zn(2+)</name>
        <dbReference type="ChEBI" id="CHEBI:29105"/>
        <label>1</label>
    </ligand>
</feature>
<comment type="subcellular location">
    <subcellularLocation>
        <location evidence="10">Cytoplasm</location>
    </subcellularLocation>
</comment>
<dbReference type="PRINTS" id="PR00625">
    <property type="entry name" value="JDOMAIN"/>
</dbReference>
<comment type="caution">
    <text evidence="10">Lacks conserved residue(s) required for the propagation of feature annotation.</text>
</comment>
<dbReference type="Pfam" id="PF01556">
    <property type="entry name" value="DnaJ_C"/>
    <property type="match status" value="1"/>
</dbReference>
<keyword evidence="1 10" id="KW-0235">DNA replication</keyword>
<dbReference type="InterPro" id="IPR008971">
    <property type="entry name" value="HSP40/DnaJ_pept-bd"/>
</dbReference>
<dbReference type="InterPro" id="IPR002939">
    <property type="entry name" value="DnaJ_C"/>
</dbReference>
<dbReference type="GO" id="GO:0051082">
    <property type="term" value="F:unfolded protein binding"/>
    <property type="evidence" value="ECO:0007669"/>
    <property type="project" value="UniProtKB-UniRule"/>
</dbReference>
<keyword evidence="10" id="KW-0963">Cytoplasm</keyword>
<dbReference type="FunFam" id="2.10.230.10:FF:000002">
    <property type="entry name" value="Molecular chaperone DnaJ"/>
    <property type="match status" value="1"/>
</dbReference>
<organism evidence="14">
    <name type="scientific">Thermocrinis ruber</name>
    <dbReference type="NCBI Taxonomy" id="75906"/>
    <lineage>
        <taxon>Bacteria</taxon>
        <taxon>Pseudomonadati</taxon>
        <taxon>Aquificota</taxon>
        <taxon>Aquificia</taxon>
        <taxon>Aquificales</taxon>
        <taxon>Aquificaceae</taxon>
        <taxon>Thermocrinis</taxon>
    </lineage>
</organism>
<dbReference type="GO" id="GO:0005737">
    <property type="term" value="C:cytoplasm"/>
    <property type="evidence" value="ECO:0007669"/>
    <property type="project" value="UniProtKB-SubCell"/>
</dbReference>
<evidence type="ECO:0000259" key="13">
    <source>
        <dbReference type="PROSITE" id="PS51188"/>
    </source>
</evidence>
<dbReference type="Pfam" id="PF00226">
    <property type="entry name" value="DnaJ"/>
    <property type="match status" value="1"/>
</dbReference>
<feature type="binding site" evidence="10">
    <location>
        <position position="151"/>
    </location>
    <ligand>
        <name>Zn(2+)</name>
        <dbReference type="ChEBI" id="CHEBI:29105"/>
        <label>2</label>
    </ligand>
</feature>
<dbReference type="InterPro" id="IPR012724">
    <property type="entry name" value="DnaJ"/>
</dbReference>
<evidence type="ECO:0000313" key="14">
    <source>
        <dbReference type="EMBL" id="HHO73774.1"/>
    </source>
</evidence>
<dbReference type="SUPFAM" id="SSF49493">
    <property type="entry name" value="HSP40/DnaJ peptide-binding domain"/>
    <property type="match status" value="2"/>
</dbReference>
<dbReference type="GO" id="GO:0008270">
    <property type="term" value="F:zinc ion binding"/>
    <property type="evidence" value="ECO:0007669"/>
    <property type="project" value="UniProtKB-UniRule"/>
</dbReference>
<dbReference type="GO" id="GO:0009408">
    <property type="term" value="P:response to heat"/>
    <property type="evidence" value="ECO:0007669"/>
    <property type="project" value="InterPro"/>
</dbReference>
<dbReference type="GO" id="GO:0042026">
    <property type="term" value="P:protein refolding"/>
    <property type="evidence" value="ECO:0007669"/>
    <property type="project" value="TreeGrafter"/>
</dbReference>
<keyword evidence="7 10" id="KW-0143">Chaperone</keyword>
<evidence type="ECO:0000256" key="7">
    <source>
        <dbReference type="ARBA" id="ARBA00023186"/>
    </source>
</evidence>
<dbReference type="AlphaFoldDB" id="A0A7C5X479"/>
<feature type="binding site" evidence="10">
    <location>
        <position position="185"/>
    </location>
    <ligand>
        <name>Zn(2+)</name>
        <dbReference type="ChEBI" id="CHEBI:29105"/>
        <label>1</label>
    </ligand>
</feature>
<dbReference type="PROSITE" id="PS51188">
    <property type="entry name" value="ZF_CR"/>
    <property type="match status" value="1"/>
</dbReference>
<dbReference type="GO" id="GO:0031072">
    <property type="term" value="F:heat shock protein binding"/>
    <property type="evidence" value="ECO:0007669"/>
    <property type="project" value="InterPro"/>
</dbReference>
<dbReference type="PROSITE" id="PS50076">
    <property type="entry name" value="DNAJ_2"/>
    <property type="match status" value="1"/>
</dbReference>
<dbReference type="EMBL" id="DSAC01000048">
    <property type="protein sequence ID" value="HHO73774.1"/>
    <property type="molecule type" value="Genomic_DNA"/>
</dbReference>
<feature type="zinc finger region" description="CR-type" evidence="11">
    <location>
        <begin position="121"/>
        <end position="197"/>
    </location>
</feature>
<dbReference type="HAMAP" id="MF_01152">
    <property type="entry name" value="DnaJ"/>
    <property type="match status" value="1"/>
</dbReference>
<keyword evidence="6 10" id="KW-0346">Stress response</keyword>
<dbReference type="CDD" id="cd06257">
    <property type="entry name" value="DnaJ"/>
    <property type="match status" value="1"/>
</dbReference>
<protein>
    <recommendedName>
        <fullName evidence="9 10">Chaperone protein DnaJ</fullName>
    </recommendedName>
</protein>
<reference evidence="14" key="1">
    <citation type="journal article" date="2020" name="mSystems">
        <title>Genome- and Community-Level Interaction Insights into Carbon Utilization and Element Cycling Functions of Hydrothermarchaeota in Hydrothermal Sediment.</title>
        <authorList>
            <person name="Zhou Z."/>
            <person name="Liu Y."/>
            <person name="Xu W."/>
            <person name="Pan J."/>
            <person name="Luo Z.H."/>
            <person name="Li M."/>
        </authorList>
    </citation>
    <scope>NUCLEOTIDE SEQUENCE [LARGE SCALE GENOMIC DNA]</scope>
    <source>
        <strain evidence="14">SpSt-114</strain>
    </source>
</reference>
<feature type="binding site" evidence="10">
    <location>
        <position position="154"/>
    </location>
    <ligand>
        <name>Zn(2+)</name>
        <dbReference type="ChEBI" id="CHEBI:29105"/>
        <label>2</label>
    </ligand>
</feature>
<sequence length="352" mass="39568">MALKDYYQILGVDRNASKEEIKRAYRRLAKEWHPDVNPDPKAEEKFKEINEAYYVLSDEEKRQQYDQLLKSGDEKGYRDFMEYIQEFLESIWQGMRRAPKPKRGQDIRLRLELSLEEAYLGTEKLIEYERWIDCPQCGAKGYVGELVKEPCPACEGTGRRVSGIFSFPRPCSVCKGRGYIVKNPCPVCAGRGRVAKHSTVKVNIPPGTDEGDVLKVVGMGHQGERGGEPGDLYLRVSLKPHPVFKKVGKDLHTEKLISFPLAVLGGTTKIKTLKGEELEIFVQPGTECGSTKTIPGMGFSAEGNLVITFRIEVPKNPSGKLKKLLTELAKELKEEGVEKPPTLLDNLKKLLS</sequence>
<evidence type="ECO:0000256" key="3">
    <source>
        <dbReference type="ARBA" id="ARBA00022737"/>
    </source>
</evidence>